<name>A0A8S5T4T7_9CAUD</name>
<keyword evidence="2" id="KW-0472">Membrane</keyword>
<sequence length="50" mass="5265">MGDFILYAAVVVGAWTMASATVTLAESLGKKKDRLSAGTEKRSCRTSSAK</sequence>
<accession>A0A8S5T4T7</accession>
<evidence type="ECO:0000256" key="1">
    <source>
        <dbReference type="SAM" id="MobiDB-lite"/>
    </source>
</evidence>
<evidence type="ECO:0000313" key="3">
    <source>
        <dbReference type="EMBL" id="DAF58357.1"/>
    </source>
</evidence>
<dbReference type="EMBL" id="BK032750">
    <property type="protein sequence ID" value="DAF58357.1"/>
    <property type="molecule type" value="Genomic_DNA"/>
</dbReference>
<protein>
    <submittedName>
        <fullName evidence="3">Uncharacterized protein</fullName>
    </submittedName>
</protein>
<keyword evidence="2" id="KW-1133">Transmembrane helix</keyword>
<organism evidence="3">
    <name type="scientific">Myoviridae sp. ct6eX13</name>
    <dbReference type="NCBI Taxonomy" id="2827660"/>
    <lineage>
        <taxon>Viruses</taxon>
        <taxon>Duplodnaviria</taxon>
        <taxon>Heunggongvirae</taxon>
        <taxon>Uroviricota</taxon>
        <taxon>Caudoviricetes</taxon>
    </lineage>
</organism>
<feature type="region of interest" description="Disordered" evidence="1">
    <location>
        <begin position="31"/>
        <end position="50"/>
    </location>
</feature>
<proteinExistence type="predicted"/>
<evidence type="ECO:0000256" key="2">
    <source>
        <dbReference type="SAM" id="Phobius"/>
    </source>
</evidence>
<reference evidence="3" key="1">
    <citation type="journal article" date="2021" name="Proc. Natl. Acad. Sci. U.S.A.">
        <title>A Catalog of Tens of Thousands of Viruses from Human Metagenomes Reveals Hidden Associations with Chronic Diseases.</title>
        <authorList>
            <person name="Tisza M.J."/>
            <person name="Buck C.B."/>
        </authorList>
    </citation>
    <scope>NUCLEOTIDE SEQUENCE</scope>
    <source>
        <strain evidence="3">Ct6eX13</strain>
    </source>
</reference>
<keyword evidence="2" id="KW-0812">Transmembrane</keyword>
<feature type="transmembrane region" description="Helical" evidence="2">
    <location>
        <begin position="6"/>
        <end position="25"/>
    </location>
</feature>